<keyword evidence="2" id="KW-0812">Transmembrane</keyword>
<accession>A0A7X5R2P4</accession>
<feature type="signal peptide" evidence="3">
    <location>
        <begin position="1"/>
        <end position="26"/>
    </location>
</feature>
<proteinExistence type="predicted"/>
<protein>
    <submittedName>
        <fullName evidence="5">Uncharacterized protein YcnI</fullName>
    </submittedName>
</protein>
<dbReference type="InterPro" id="IPR038507">
    <property type="entry name" value="YcnI-like_sf"/>
</dbReference>
<gene>
    <name evidence="5" type="ORF">FHX76_002213</name>
</gene>
<dbReference type="InterPro" id="IPR012533">
    <property type="entry name" value="YcnI-copper_dom"/>
</dbReference>
<keyword evidence="3" id="KW-0732">Signal</keyword>
<evidence type="ECO:0000256" key="3">
    <source>
        <dbReference type="SAM" id="SignalP"/>
    </source>
</evidence>
<dbReference type="AlphaFoldDB" id="A0A7X5R2P4"/>
<feature type="transmembrane region" description="Helical" evidence="2">
    <location>
        <begin position="197"/>
        <end position="220"/>
    </location>
</feature>
<evidence type="ECO:0000256" key="2">
    <source>
        <dbReference type="SAM" id="Phobius"/>
    </source>
</evidence>
<name>A0A7X5R2P4_9MICO</name>
<reference evidence="5 6" key="1">
    <citation type="submission" date="2020-02" db="EMBL/GenBank/DDBJ databases">
        <title>Sequencing the genomes of 1000 actinobacteria strains.</title>
        <authorList>
            <person name="Klenk H.-P."/>
        </authorList>
    </citation>
    <scope>NUCLEOTIDE SEQUENCE [LARGE SCALE GENOMIC DNA]</scope>
    <source>
        <strain evidence="5 6">DSM 27960</strain>
    </source>
</reference>
<feature type="region of interest" description="Disordered" evidence="1">
    <location>
        <begin position="165"/>
        <end position="192"/>
    </location>
</feature>
<feature type="compositionally biased region" description="Basic and acidic residues" evidence="1">
    <location>
        <begin position="168"/>
        <end position="183"/>
    </location>
</feature>
<keyword evidence="2" id="KW-1133">Transmembrane helix</keyword>
<feature type="domain" description="YncI copper-binding" evidence="4">
    <location>
        <begin position="27"/>
        <end position="160"/>
    </location>
</feature>
<dbReference type="RefSeq" id="WP_167150706.1">
    <property type="nucleotide sequence ID" value="NZ_JAAMOX010000002.1"/>
</dbReference>
<comment type="caution">
    <text evidence="5">The sequence shown here is derived from an EMBL/GenBank/DDBJ whole genome shotgun (WGS) entry which is preliminary data.</text>
</comment>
<dbReference type="EMBL" id="JAAMOX010000002">
    <property type="protein sequence ID" value="NIH54317.1"/>
    <property type="molecule type" value="Genomic_DNA"/>
</dbReference>
<keyword evidence="2" id="KW-0472">Membrane</keyword>
<feature type="chain" id="PRO_5031213629" evidence="3">
    <location>
        <begin position="27"/>
        <end position="246"/>
    </location>
</feature>
<dbReference type="CDD" id="cd08545">
    <property type="entry name" value="YcnI_like"/>
    <property type="match status" value="1"/>
</dbReference>
<dbReference type="Proteomes" id="UP000541033">
    <property type="component" value="Unassembled WGS sequence"/>
</dbReference>
<evidence type="ECO:0000259" key="4">
    <source>
        <dbReference type="Pfam" id="PF07987"/>
    </source>
</evidence>
<dbReference type="Gene3D" id="2.60.40.2230">
    <property type="entry name" value="Uncharacterised protein YcnI-like PF07987, DUF1775"/>
    <property type="match status" value="1"/>
</dbReference>
<evidence type="ECO:0000313" key="5">
    <source>
        <dbReference type="EMBL" id="NIH54317.1"/>
    </source>
</evidence>
<keyword evidence="6" id="KW-1185">Reference proteome</keyword>
<feature type="region of interest" description="Disordered" evidence="1">
    <location>
        <begin position="224"/>
        <end position="246"/>
    </location>
</feature>
<evidence type="ECO:0000313" key="6">
    <source>
        <dbReference type="Proteomes" id="UP000541033"/>
    </source>
</evidence>
<evidence type="ECO:0000256" key="1">
    <source>
        <dbReference type="SAM" id="MobiDB-lite"/>
    </source>
</evidence>
<feature type="compositionally biased region" description="Polar residues" evidence="1">
    <location>
        <begin position="229"/>
        <end position="239"/>
    </location>
</feature>
<sequence length="246" mass="25215">MKRFVLPTAVTAGVALAVLVAPAAQAHVHVDPSSTAAGSTAQLAFSFAHGCEGSPTTALEISVPDSIVSAVPNVNPAWSVTTEKTGDHVDTVRYTALSPVADGLRDTVTVQVALPADAEGQTLDFPVRQICETGETNWADIAADGQSEDDLELPAPTVEVTAASAEGGHGHASDAKEATEHEASATPATETEPQPDILARVLAVVALILGAGAAASVFTLNRQLRRRPSTVSAPQQTEQKLSDGGN</sequence>
<dbReference type="Pfam" id="PF07987">
    <property type="entry name" value="DUF1775"/>
    <property type="match status" value="1"/>
</dbReference>
<organism evidence="5 6">
    <name type="scientific">Lysinibacter cavernae</name>
    <dbReference type="NCBI Taxonomy" id="1640652"/>
    <lineage>
        <taxon>Bacteria</taxon>
        <taxon>Bacillati</taxon>
        <taxon>Actinomycetota</taxon>
        <taxon>Actinomycetes</taxon>
        <taxon>Micrococcales</taxon>
        <taxon>Microbacteriaceae</taxon>
        <taxon>Lysinibacter</taxon>
    </lineage>
</organism>